<dbReference type="InterPro" id="IPR000222">
    <property type="entry name" value="PP2C_BS"/>
</dbReference>
<dbReference type="GO" id="GO:0009738">
    <property type="term" value="P:abscisic acid-activated signaling pathway"/>
    <property type="evidence" value="ECO:0007669"/>
    <property type="project" value="UniProtKB-KW"/>
</dbReference>
<dbReference type="EMBL" id="JAAGAX010000010">
    <property type="protein sequence ID" value="KAF2301016.1"/>
    <property type="molecule type" value="Genomic_DNA"/>
</dbReference>
<dbReference type="GO" id="GO:0004722">
    <property type="term" value="F:protein serine/threonine phosphatase activity"/>
    <property type="evidence" value="ECO:0007669"/>
    <property type="project" value="UniProtKB-EC"/>
</dbReference>
<dbReference type="GO" id="GO:0046872">
    <property type="term" value="F:metal ion binding"/>
    <property type="evidence" value="ECO:0007669"/>
    <property type="project" value="UniProtKB-KW"/>
</dbReference>
<dbReference type="Pfam" id="PF00481">
    <property type="entry name" value="PP2C"/>
    <property type="match status" value="1"/>
</dbReference>
<name>A0A2I6PCB2_HEVBR</name>
<evidence type="ECO:0000256" key="8">
    <source>
        <dbReference type="ARBA" id="ARBA00022842"/>
    </source>
</evidence>
<evidence type="ECO:0000256" key="13">
    <source>
        <dbReference type="RuleBase" id="RU003465"/>
    </source>
</evidence>
<dbReference type="EMBL" id="KY419220">
    <property type="protein sequence ID" value="AUM57327.1"/>
    <property type="molecule type" value="mRNA"/>
</dbReference>
<keyword evidence="9 13" id="KW-0904">Protein phosphatase</keyword>
<dbReference type="SMR" id="A0A2I6PCB2"/>
<evidence type="ECO:0000256" key="1">
    <source>
        <dbReference type="ARBA" id="ARBA00001936"/>
    </source>
</evidence>
<evidence type="ECO:0000256" key="4">
    <source>
        <dbReference type="ARBA" id="ARBA00013081"/>
    </source>
</evidence>
<sequence>MEEMSPAVAMTLSLGNSMCDSSGIATHVEITRRKLVTDTVSLLSDPARVVSDEAVTACCGSSSDTKNEEDFATLSAPEDGGVQVTDSLKILPENGNISVPTDVIQESDEDEVLSVAEDNNGIMTEELLALEAGSEISLPKSVGIEDSQIIAKAIIVESSNEVQVPTAKLLIAAVSSNADISDGSDLRASAVVLKLPSEKNLSKGTTRSVFELDCIPLWGSVSICGRRPEMEDAVTAIPRFVKIPIKMLIGDRFVDGLSESLTDLTSHFYGVYDGHGGTQVANYCRDRIHWALAEEIANVKNDLIDASMEVHQQVQWEKAFTRCFLNVDEEIGGKGTRSTIEGHGDASDAAFEPLAPETVGSTAVVALVCSSHIIVANCGDSRAVLYRGKESMALSVDHKPNREDEYARIEASGGKVIQWNGHRVCGVLAMSRSIGDRYLKPWIIPDPEVMFIPRARDDECLILASDGLWDVMTDDEACEVARKKILLWHKKNGVTSLDERGKEIDPASQAAAEYLSMLALQKGSKDNISVIVVDLKAQRKFKSKS</sequence>
<protein>
    <recommendedName>
        <fullName evidence="4">protein-serine/threonine phosphatase</fullName>
        <ecNumber evidence="4">3.1.3.16</ecNumber>
    </recommendedName>
</protein>
<keyword evidence="5" id="KW-0938">Abscisic acid signaling pathway</keyword>
<dbReference type="PROSITE" id="PS01032">
    <property type="entry name" value="PPM_1"/>
    <property type="match status" value="1"/>
</dbReference>
<keyword evidence="17" id="KW-1185">Reference proteome</keyword>
<accession>A0A2I6PCB2</accession>
<dbReference type="PROSITE" id="PS51746">
    <property type="entry name" value="PPM_2"/>
    <property type="match status" value="1"/>
</dbReference>
<keyword evidence="8" id="KW-0460">Magnesium</keyword>
<evidence type="ECO:0000256" key="9">
    <source>
        <dbReference type="ARBA" id="ARBA00022912"/>
    </source>
</evidence>
<keyword evidence="6" id="KW-0479">Metal-binding</keyword>
<evidence type="ECO:0000313" key="17">
    <source>
        <dbReference type="Proteomes" id="UP000467840"/>
    </source>
</evidence>
<comment type="similarity">
    <text evidence="3 13">Belongs to the PP2C family.</text>
</comment>
<keyword evidence="7 13" id="KW-0378">Hydrolase</keyword>
<dbReference type="AlphaFoldDB" id="A0A2I6PCB2"/>
<dbReference type="EC" id="3.1.3.16" evidence="4"/>
<dbReference type="Gene3D" id="3.60.40.10">
    <property type="entry name" value="PPM-type phosphatase domain"/>
    <property type="match status" value="1"/>
</dbReference>
<dbReference type="CDD" id="cd00143">
    <property type="entry name" value="PP2Cc"/>
    <property type="match status" value="1"/>
</dbReference>
<reference evidence="16 17" key="2">
    <citation type="journal article" date="2020" name="Mol. Plant">
        <title>The Chromosome-Based Rubber Tree Genome Provides New Insights into Spurge Genome Evolution and Rubber Biosynthesis.</title>
        <authorList>
            <person name="Liu J."/>
            <person name="Shi C."/>
            <person name="Shi C.C."/>
            <person name="Li W."/>
            <person name="Zhang Q.J."/>
            <person name="Zhang Y."/>
            <person name="Li K."/>
            <person name="Lu H.F."/>
            <person name="Shi C."/>
            <person name="Zhu S.T."/>
            <person name="Xiao Z.Y."/>
            <person name="Nan H."/>
            <person name="Yue Y."/>
            <person name="Zhu X.G."/>
            <person name="Wu Y."/>
            <person name="Hong X.N."/>
            <person name="Fan G.Y."/>
            <person name="Tong Y."/>
            <person name="Zhang D."/>
            <person name="Mao C.L."/>
            <person name="Liu Y.L."/>
            <person name="Hao S.J."/>
            <person name="Liu W.Q."/>
            <person name="Lv M.Q."/>
            <person name="Zhang H.B."/>
            <person name="Liu Y."/>
            <person name="Hu-Tang G.R."/>
            <person name="Wang J.P."/>
            <person name="Wang J.H."/>
            <person name="Sun Y.H."/>
            <person name="Ni S.B."/>
            <person name="Chen W.B."/>
            <person name="Zhang X.C."/>
            <person name="Jiao Y.N."/>
            <person name="Eichler E.E."/>
            <person name="Li G.H."/>
            <person name="Liu X."/>
            <person name="Gao L.Z."/>
        </authorList>
    </citation>
    <scope>NUCLEOTIDE SEQUENCE [LARGE SCALE GENOMIC DNA]</scope>
    <source>
        <strain evidence="17">cv. GT1</strain>
        <tissue evidence="16">Leaf</tissue>
    </source>
</reference>
<dbReference type="InterPro" id="IPR001932">
    <property type="entry name" value="PPM-type_phosphatase-like_dom"/>
</dbReference>
<evidence type="ECO:0000256" key="6">
    <source>
        <dbReference type="ARBA" id="ARBA00022723"/>
    </source>
</evidence>
<evidence type="ECO:0000313" key="16">
    <source>
        <dbReference type="EMBL" id="KAF2301016.1"/>
    </source>
</evidence>
<dbReference type="FunFam" id="3.60.40.10:FF:000025">
    <property type="entry name" value="Protein phosphatase 2C 16"/>
    <property type="match status" value="1"/>
</dbReference>
<keyword evidence="10" id="KW-0464">Manganese</keyword>
<evidence type="ECO:0000256" key="12">
    <source>
        <dbReference type="ARBA" id="ARBA00048336"/>
    </source>
</evidence>
<gene>
    <name evidence="15" type="primary">PP2C16</name>
    <name evidence="16" type="ORF">GH714_019294</name>
</gene>
<dbReference type="InterPro" id="IPR015655">
    <property type="entry name" value="PP2C"/>
</dbReference>
<dbReference type="SUPFAM" id="SSF81606">
    <property type="entry name" value="PP2C-like"/>
    <property type="match status" value="1"/>
</dbReference>
<evidence type="ECO:0000256" key="11">
    <source>
        <dbReference type="ARBA" id="ARBA00047761"/>
    </source>
</evidence>
<organism evidence="15">
    <name type="scientific">Hevea brasiliensis</name>
    <name type="common">Para rubber tree</name>
    <name type="synonym">Siphonia brasiliensis</name>
    <dbReference type="NCBI Taxonomy" id="3981"/>
    <lineage>
        <taxon>Eukaryota</taxon>
        <taxon>Viridiplantae</taxon>
        <taxon>Streptophyta</taxon>
        <taxon>Embryophyta</taxon>
        <taxon>Tracheophyta</taxon>
        <taxon>Spermatophyta</taxon>
        <taxon>Magnoliopsida</taxon>
        <taxon>eudicotyledons</taxon>
        <taxon>Gunneridae</taxon>
        <taxon>Pentapetalae</taxon>
        <taxon>rosids</taxon>
        <taxon>fabids</taxon>
        <taxon>Malpighiales</taxon>
        <taxon>Euphorbiaceae</taxon>
        <taxon>Crotonoideae</taxon>
        <taxon>Micrandreae</taxon>
        <taxon>Hevea</taxon>
    </lineage>
</organism>
<evidence type="ECO:0000259" key="14">
    <source>
        <dbReference type="PROSITE" id="PS51746"/>
    </source>
</evidence>
<dbReference type="SMART" id="SM00332">
    <property type="entry name" value="PP2Cc"/>
    <property type="match status" value="1"/>
</dbReference>
<feature type="domain" description="PPM-type phosphatase" evidence="14">
    <location>
        <begin position="217"/>
        <end position="535"/>
    </location>
</feature>
<evidence type="ECO:0000256" key="3">
    <source>
        <dbReference type="ARBA" id="ARBA00006702"/>
    </source>
</evidence>
<evidence type="ECO:0000256" key="5">
    <source>
        <dbReference type="ARBA" id="ARBA00022682"/>
    </source>
</evidence>
<dbReference type="Proteomes" id="UP000467840">
    <property type="component" value="Chromosome 4"/>
</dbReference>
<proteinExistence type="evidence at transcript level"/>
<comment type="cofactor">
    <cofactor evidence="2">
        <name>Mg(2+)</name>
        <dbReference type="ChEBI" id="CHEBI:18420"/>
    </cofactor>
</comment>
<reference evidence="15" key="1">
    <citation type="submission" date="2017-01" db="EMBL/GenBank/DDBJ databases">
        <title>De novo assembly of rubber tree transcriptome based on RNA-Seq data provides insight into glyphosate response and ABA signaling pathway.</title>
        <authorList>
            <person name="Zhang Y."/>
            <person name="Zhang D."/>
        </authorList>
    </citation>
    <scope>NUCLEOTIDE SEQUENCE</scope>
</reference>
<comment type="catalytic activity">
    <reaction evidence="12">
        <text>O-phospho-L-threonyl-[protein] + H2O = L-threonyl-[protein] + phosphate</text>
        <dbReference type="Rhea" id="RHEA:47004"/>
        <dbReference type="Rhea" id="RHEA-COMP:11060"/>
        <dbReference type="Rhea" id="RHEA-COMP:11605"/>
        <dbReference type="ChEBI" id="CHEBI:15377"/>
        <dbReference type="ChEBI" id="CHEBI:30013"/>
        <dbReference type="ChEBI" id="CHEBI:43474"/>
        <dbReference type="ChEBI" id="CHEBI:61977"/>
        <dbReference type="EC" id="3.1.3.16"/>
    </reaction>
</comment>
<evidence type="ECO:0000256" key="2">
    <source>
        <dbReference type="ARBA" id="ARBA00001946"/>
    </source>
</evidence>
<evidence type="ECO:0000256" key="10">
    <source>
        <dbReference type="ARBA" id="ARBA00023211"/>
    </source>
</evidence>
<evidence type="ECO:0000313" key="15">
    <source>
        <dbReference type="EMBL" id="AUM57327.1"/>
    </source>
</evidence>
<dbReference type="InterPro" id="IPR036457">
    <property type="entry name" value="PPM-type-like_dom_sf"/>
</dbReference>
<evidence type="ECO:0000256" key="7">
    <source>
        <dbReference type="ARBA" id="ARBA00022801"/>
    </source>
</evidence>
<comment type="catalytic activity">
    <reaction evidence="11">
        <text>O-phospho-L-seryl-[protein] + H2O = L-seryl-[protein] + phosphate</text>
        <dbReference type="Rhea" id="RHEA:20629"/>
        <dbReference type="Rhea" id="RHEA-COMP:9863"/>
        <dbReference type="Rhea" id="RHEA-COMP:11604"/>
        <dbReference type="ChEBI" id="CHEBI:15377"/>
        <dbReference type="ChEBI" id="CHEBI:29999"/>
        <dbReference type="ChEBI" id="CHEBI:43474"/>
        <dbReference type="ChEBI" id="CHEBI:83421"/>
        <dbReference type="EC" id="3.1.3.16"/>
    </reaction>
</comment>
<comment type="cofactor">
    <cofactor evidence="1">
        <name>Mn(2+)</name>
        <dbReference type="ChEBI" id="CHEBI:29035"/>
    </cofactor>
</comment>
<dbReference type="PANTHER" id="PTHR47992">
    <property type="entry name" value="PROTEIN PHOSPHATASE"/>
    <property type="match status" value="1"/>
</dbReference>